<dbReference type="EMBL" id="FXTN01000001">
    <property type="protein sequence ID" value="SMO33806.1"/>
    <property type="molecule type" value="Genomic_DNA"/>
</dbReference>
<dbReference type="InterPro" id="IPR000595">
    <property type="entry name" value="cNMP-bd_dom"/>
</dbReference>
<sequence length="193" mass="22735">MADPKSLEKIELFIRQFIQPDEEEWKAFTDILQEKKLRKKDMLLEAGQVCNFIGFLNSGVIREYAFEKGKESTLDFVTENQFVVDFQSFIRGVKSTQYLEALTDVELLIFKKNGLNALYDKYKIWERFGRLIIEQVFCDMEAKRKKIIATSLEEQYHNFASAYPQVVQHVPQYYIASYLGLSPEHLSRIRKKI</sequence>
<dbReference type="RefSeq" id="WP_142526280.1">
    <property type="nucleotide sequence ID" value="NZ_CBCSJO010000002.1"/>
</dbReference>
<name>A0A521AG84_9SPHI</name>
<keyword evidence="3" id="KW-1185">Reference proteome</keyword>
<dbReference type="CDD" id="cd00038">
    <property type="entry name" value="CAP_ED"/>
    <property type="match status" value="1"/>
</dbReference>
<dbReference type="Pfam" id="PF00027">
    <property type="entry name" value="cNMP_binding"/>
    <property type="match status" value="1"/>
</dbReference>
<dbReference type="AlphaFoldDB" id="A0A521AG84"/>
<evidence type="ECO:0000313" key="2">
    <source>
        <dbReference type="EMBL" id="SMO33806.1"/>
    </source>
</evidence>
<reference evidence="2 3" key="1">
    <citation type="submission" date="2017-05" db="EMBL/GenBank/DDBJ databases">
        <authorList>
            <person name="Varghese N."/>
            <person name="Submissions S."/>
        </authorList>
    </citation>
    <scope>NUCLEOTIDE SEQUENCE [LARGE SCALE GENOMIC DNA]</scope>
    <source>
        <strain evidence="2 3">DSM 19036</strain>
    </source>
</reference>
<dbReference type="SUPFAM" id="SSF51206">
    <property type="entry name" value="cAMP-binding domain-like"/>
    <property type="match status" value="1"/>
</dbReference>
<feature type="domain" description="Cyclic nucleotide-binding" evidence="1">
    <location>
        <begin position="35"/>
        <end position="122"/>
    </location>
</feature>
<gene>
    <name evidence="2" type="ORF">SAMN06265348_101159</name>
</gene>
<dbReference type="Gene3D" id="2.60.120.10">
    <property type="entry name" value="Jelly Rolls"/>
    <property type="match status" value="1"/>
</dbReference>
<organism evidence="2 3">
    <name type="scientific">Pedobacter westerhofensis</name>
    <dbReference type="NCBI Taxonomy" id="425512"/>
    <lineage>
        <taxon>Bacteria</taxon>
        <taxon>Pseudomonadati</taxon>
        <taxon>Bacteroidota</taxon>
        <taxon>Sphingobacteriia</taxon>
        <taxon>Sphingobacteriales</taxon>
        <taxon>Sphingobacteriaceae</taxon>
        <taxon>Pedobacter</taxon>
    </lineage>
</organism>
<dbReference type="Proteomes" id="UP000320300">
    <property type="component" value="Unassembled WGS sequence"/>
</dbReference>
<dbReference type="InterPro" id="IPR014710">
    <property type="entry name" value="RmlC-like_jellyroll"/>
</dbReference>
<evidence type="ECO:0000313" key="3">
    <source>
        <dbReference type="Proteomes" id="UP000320300"/>
    </source>
</evidence>
<protein>
    <submittedName>
        <fullName evidence="2">cAMP-binding domain of CRP or a regulatory subunit of cAMP-dependent protein kinases</fullName>
    </submittedName>
</protein>
<proteinExistence type="predicted"/>
<dbReference type="OrthoDB" id="663011at2"/>
<accession>A0A521AG84</accession>
<dbReference type="InterPro" id="IPR018490">
    <property type="entry name" value="cNMP-bd_dom_sf"/>
</dbReference>
<evidence type="ECO:0000259" key="1">
    <source>
        <dbReference type="Pfam" id="PF00027"/>
    </source>
</evidence>